<comment type="caution">
    <text evidence="4">The sequence shown here is derived from an EMBL/GenBank/DDBJ whole genome shotgun (WGS) entry which is preliminary data.</text>
</comment>
<dbReference type="InterPro" id="IPR002491">
    <property type="entry name" value="ABC_transptr_periplasmic_BD"/>
</dbReference>
<dbReference type="RefSeq" id="WP_302877821.1">
    <property type="nucleotide sequence ID" value="NZ_JAUMKJ010000007.1"/>
</dbReference>
<keyword evidence="2" id="KW-0732">Signal</keyword>
<evidence type="ECO:0000256" key="2">
    <source>
        <dbReference type="SAM" id="SignalP"/>
    </source>
</evidence>
<evidence type="ECO:0000313" key="4">
    <source>
        <dbReference type="EMBL" id="MDO3676808.1"/>
    </source>
</evidence>
<dbReference type="SUPFAM" id="SSF53807">
    <property type="entry name" value="Helical backbone' metal receptor"/>
    <property type="match status" value="1"/>
</dbReference>
<name>A0ABT8V5V3_9BACL</name>
<dbReference type="EMBL" id="JAUMKJ010000007">
    <property type="protein sequence ID" value="MDO3676808.1"/>
    <property type="molecule type" value="Genomic_DNA"/>
</dbReference>
<sequence>MNKIAWLFLAAIFAACLASCSKTPEPAANMGQAAATAKDPASAAQANFYSFQDSTGEQVALPKKPERIVVLNTEVLELFYQLGGRAVGRATAPGIVLPEAAKDAKEVGDINNVSLEQIMSLKPDLVIGHPMFHTNLKSSMASAHIPLALIKIESYSDIQTAAKWVGNMTGNEAQSLAALQETDKKLQNIVAKLPGHGPNYAVITIMPMGVFVQKSSSIAIDMATMLKMKNVADGLPSGNMPSSAPYSLEKLVALDPDYIFLLVHGTQEFGNQKLKSDLENSPAWSSLRAVKEKKMFFLPSPLFVTNPGLHIDQSLETMAKLVYPDTFPAKE</sequence>
<gene>
    <name evidence="4" type="ORF">Q3C12_07310</name>
</gene>
<feature type="chain" id="PRO_5047492898" evidence="2">
    <location>
        <begin position="19"/>
        <end position="331"/>
    </location>
</feature>
<dbReference type="Proteomes" id="UP001168883">
    <property type="component" value="Unassembled WGS sequence"/>
</dbReference>
<dbReference type="PROSITE" id="PS50983">
    <property type="entry name" value="FE_B12_PBP"/>
    <property type="match status" value="1"/>
</dbReference>
<dbReference type="PROSITE" id="PS51257">
    <property type="entry name" value="PROKAR_LIPOPROTEIN"/>
    <property type="match status" value="1"/>
</dbReference>
<accession>A0ABT8V5V3</accession>
<evidence type="ECO:0000259" key="3">
    <source>
        <dbReference type="PROSITE" id="PS50983"/>
    </source>
</evidence>
<feature type="domain" description="Fe/B12 periplasmic-binding" evidence="3">
    <location>
        <begin position="67"/>
        <end position="326"/>
    </location>
</feature>
<dbReference type="Pfam" id="PF01497">
    <property type="entry name" value="Peripla_BP_2"/>
    <property type="match status" value="1"/>
</dbReference>
<feature type="signal peptide" evidence="2">
    <location>
        <begin position="1"/>
        <end position="18"/>
    </location>
</feature>
<dbReference type="PANTHER" id="PTHR30535:SF34">
    <property type="entry name" value="MOLYBDATE-BINDING PROTEIN MOLA"/>
    <property type="match status" value="1"/>
</dbReference>
<organism evidence="4 5">
    <name type="scientific">Paenibacillus ehimensis</name>
    <dbReference type="NCBI Taxonomy" id="79264"/>
    <lineage>
        <taxon>Bacteria</taxon>
        <taxon>Bacillati</taxon>
        <taxon>Bacillota</taxon>
        <taxon>Bacilli</taxon>
        <taxon>Bacillales</taxon>
        <taxon>Paenibacillaceae</taxon>
        <taxon>Paenibacillus</taxon>
    </lineage>
</organism>
<evidence type="ECO:0000313" key="5">
    <source>
        <dbReference type="Proteomes" id="UP001168883"/>
    </source>
</evidence>
<dbReference type="PANTHER" id="PTHR30535">
    <property type="entry name" value="VITAMIN B12-BINDING PROTEIN"/>
    <property type="match status" value="1"/>
</dbReference>
<dbReference type="InterPro" id="IPR050902">
    <property type="entry name" value="ABC_Transporter_SBP"/>
</dbReference>
<evidence type="ECO:0000256" key="1">
    <source>
        <dbReference type="ARBA" id="ARBA00008814"/>
    </source>
</evidence>
<comment type="similarity">
    <text evidence="1">Belongs to the bacterial solute-binding protein 8 family.</text>
</comment>
<dbReference type="Gene3D" id="3.40.50.1980">
    <property type="entry name" value="Nitrogenase molybdenum iron protein domain"/>
    <property type="match status" value="2"/>
</dbReference>
<proteinExistence type="inferred from homology"/>
<protein>
    <submittedName>
        <fullName evidence="4">ABC transporter substrate-binding protein</fullName>
    </submittedName>
</protein>
<keyword evidence="5" id="KW-1185">Reference proteome</keyword>
<reference evidence="4" key="1">
    <citation type="submission" date="2023-07" db="EMBL/GenBank/DDBJ databases">
        <authorList>
            <person name="Aktuganov G."/>
            <person name="Boyko T."/>
            <person name="Delegan Y."/>
            <person name="Galimzianova N."/>
            <person name="Gilvanova E."/>
            <person name="Korobov V."/>
            <person name="Kuzmina L."/>
            <person name="Melentiev A."/>
            <person name="Milman P."/>
            <person name="Ryabova A."/>
            <person name="Stupak E."/>
            <person name="Yasakov T."/>
            <person name="Zharikova N."/>
            <person name="Zhurenko E."/>
        </authorList>
    </citation>
    <scope>NUCLEOTIDE SEQUENCE</scope>
    <source>
        <strain evidence="4">IB-739</strain>
    </source>
</reference>